<keyword evidence="5" id="KW-1185">Reference proteome</keyword>
<dbReference type="PANTHER" id="PTHR43625">
    <property type="entry name" value="AFLATOXIN B1 ALDEHYDE REDUCTASE"/>
    <property type="match status" value="1"/>
</dbReference>
<evidence type="ECO:0000259" key="3">
    <source>
        <dbReference type="Pfam" id="PF00248"/>
    </source>
</evidence>
<name>A0AAN8UQX9_9MAGN</name>
<dbReference type="InterPro" id="IPR050791">
    <property type="entry name" value="Aldo-Keto_reductase"/>
</dbReference>
<dbReference type="InterPro" id="IPR023210">
    <property type="entry name" value="NADP_OxRdtase_dom"/>
</dbReference>
<evidence type="ECO:0000313" key="5">
    <source>
        <dbReference type="Proteomes" id="UP001370490"/>
    </source>
</evidence>
<reference evidence="4 5" key="1">
    <citation type="submission" date="2023-12" db="EMBL/GenBank/DDBJ databases">
        <title>A high-quality genome assembly for Dillenia turbinata (Dilleniales).</title>
        <authorList>
            <person name="Chanderbali A."/>
        </authorList>
    </citation>
    <scope>NUCLEOTIDE SEQUENCE [LARGE SCALE GENOMIC DNA]</scope>
    <source>
        <strain evidence="4">LSX21</strain>
        <tissue evidence="4">Leaf</tissue>
    </source>
</reference>
<dbReference type="GO" id="GO:0016491">
    <property type="term" value="F:oxidoreductase activity"/>
    <property type="evidence" value="ECO:0007669"/>
    <property type="project" value="UniProtKB-KW"/>
</dbReference>
<comment type="caution">
    <text evidence="4">The sequence shown here is derived from an EMBL/GenBank/DDBJ whole genome shotgun (WGS) entry which is preliminary data.</text>
</comment>
<accession>A0AAN8UQX9</accession>
<dbReference type="PANTHER" id="PTHR43625:SF40">
    <property type="entry name" value="ALDO-KETO REDUCTASE YAKC [NADP(+)]"/>
    <property type="match status" value="1"/>
</dbReference>
<keyword evidence="2" id="KW-0560">Oxidoreductase</keyword>
<protein>
    <submittedName>
        <fullName evidence="4">NADP-dependent oxidoreductase domain</fullName>
    </submittedName>
</protein>
<dbReference type="SUPFAM" id="SSF51430">
    <property type="entry name" value="NAD(P)-linked oxidoreductase"/>
    <property type="match status" value="1"/>
</dbReference>
<dbReference type="GO" id="GO:0005737">
    <property type="term" value="C:cytoplasm"/>
    <property type="evidence" value="ECO:0007669"/>
    <property type="project" value="TreeGrafter"/>
</dbReference>
<evidence type="ECO:0000256" key="2">
    <source>
        <dbReference type="ARBA" id="ARBA00023002"/>
    </source>
</evidence>
<dbReference type="AlphaFoldDB" id="A0AAN8UQX9"/>
<gene>
    <name evidence="4" type="ORF">RJ641_020139</name>
</gene>
<dbReference type="InterPro" id="IPR036812">
    <property type="entry name" value="NAD(P)_OxRdtase_dom_sf"/>
</dbReference>
<organism evidence="4 5">
    <name type="scientific">Dillenia turbinata</name>
    <dbReference type="NCBI Taxonomy" id="194707"/>
    <lineage>
        <taxon>Eukaryota</taxon>
        <taxon>Viridiplantae</taxon>
        <taxon>Streptophyta</taxon>
        <taxon>Embryophyta</taxon>
        <taxon>Tracheophyta</taxon>
        <taxon>Spermatophyta</taxon>
        <taxon>Magnoliopsida</taxon>
        <taxon>eudicotyledons</taxon>
        <taxon>Gunneridae</taxon>
        <taxon>Pentapetalae</taxon>
        <taxon>Dilleniales</taxon>
        <taxon>Dilleniaceae</taxon>
        <taxon>Dillenia</taxon>
    </lineage>
</organism>
<sequence length="73" mass="8127">MGELKTPLLPRAVQVEWSLWSRDAEEERIPTCRELGIGIVAYSPLGWGVYLSGPKIVETLSSGDFRTVNKLLP</sequence>
<dbReference type="EMBL" id="JBAMMX010000025">
    <property type="protein sequence ID" value="KAK6915022.1"/>
    <property type="molecule type" value="Genomic_DNA"/>
</dbReference>
<feature type="domain" description="NADP-dependent oxidoreductase" evidence="3">
    <location>
        <begin position="10"/>
        <end position="50"/>
    </location>
</feature>
<evidence type="ECO:0000313" key="4">
    <source>
        <dbReference type="EMBL" id="KAK6915022.1"/>
    </source>
</evidence>
<dbReference type="Proteomes" id="UP001370490">
    <property type="component" value="Unassembled WGS sequence"/>
</dbReference>
<dbReference type="Pfam" id="PF00248">
    <property type="entry name" value="Aldo_ket_red"/>
    <property type="match status" value="1"/>
</dbReference>
<evidence type="ECO:0000256" key="1">
    <source>
        <dbReference type="ARBA" id="ARBA00022857"/>
    </source>
</evidence>
<proteinExistence type="predicted"/>
<dbReference type="Gene3D" id="3.20.20.100">
    <property type="entry name" value="NADP-dependent oxidoreductase domain"/>
    <property type="match status" value="1"/>
</dbReference>
<keyword evidence="1" id="KW-0521">NADP</keyword>